<dbReference type="AlphaFoldDB" id="A0A8X6R7R5"/>
<reference evidence="1" key="1">
    <citation type="submission" date="2020-08" db="EMBL/GenBank/DDBJ databases">
        <title>Multicomponent nature underlies the extraordinary mechanical properties of spider dragline silk.</title>
        <authorList>
            <person name="Kono N."/>
            <person name="Nakamura H."/>
            <person name="Mori M."/>
            <person name="Yoshida Y."/>
            <person name="Ohtoshi R."/>
            <person name="Malay A.D."/>
            <person name="Moran D.A.P."/>
            <person name="Tomita M."/>
            <person name="Numata K."/>
            <person name="Arakawa K."/>
        </authorList>
    </citation>
    <scope>NUCLEOTIDE SEQUENCE</scope>
</reference>
<organism evidence="1 2">
    <name type="scientific">Trichonephila clavipes</name>
    <name type="common">Golden silk orbweaver</name>
    <name type="synonym">Nephila clavipes</name>
    <dbReference type="NCBI Taxonomy" id="2585209"/>
    <lineage>
        <taxon>Eukaryota</taxon>
        <taxon>Metazoa</taxon>
        <taxon>Ecdysozoa</taxon>
        <taxon>Arthropoda</taxon>
        <taxon>Chelicerata</taxon>
        <taxon>Arachnida</taxon>
        <taxon>Araneae</taxon>
        <taxon>Araneomorphae</taxon>
        <taxon>Entelegynae</taxon>
        <taxon>Araneoidea</taxon>
        <taxon>Nephilidae</taxon>
        <taxon>Trichonephila</taxon>
    </lineage>
</organism>
<name>A0A8X6R7R5_TRICX</name>
<evidence type="ECO:0000313" key="1">
    <source>
        <dbReference type="EMBL" id="GFX89675.1"/>
    </source>
</evidence>
<accession>A0A8X6R7R5</accession>
<keyword evidence="2" id="KW-1185">Reference proteome</keyword>
<dbReference type="EMBL" id="BMAU01021076">
    <property type="protein sequence ID" value="GFX89675.1"/>
    <property type="molecule type" value="Genomic_DNA"/>
</dbReference>
<evidence type="ECO:0000313" key="2">
    <source>
        <dbReference type="Proteomes" id="UP000887159"/>
    </source>
</evidence>
<sequence>MNPELNLDIQLATRTGPLYEQLPEGNEMEQSLPPFDSSTRPGTPQLTNCERMKAVTNDLRQSAVLIELQETTISTHRIQGLNDDAVMTTLLERLTDLQVKHQIAVSEISAIPGCDNPDCNVHNTPNCSPNKTIQEIPTLSNCSPSKSVQEYPPLPKTTAVKRTEKEEGFLSPLTRKLSKNKRTNSNPDLNFKINLNNKLNGLKNLEPTIEPVAGTSTDKTAVNLPSNKT</sequence>
<proteinExistence type="predicted"/>
<dbReference type="Proteomes" id="UP000887159">
    <property type="component" value="Unassembled WGS sequence"/>
</dbReference>
<comment type="caution">
    <text evidence="1">The sequence shown here is derived from an EMBL/GenBank/DDBJ whole genome shotgun (WGS) entry which is preliminary data.</text>
</comment>
<protein>
    <submittedName>
        <fullName evidence="1">Uncharacterized protein</fullName>
    </submittedName>
</protein>
<gene>
    <name evidence="1" type="ORF">TNCV_3711071</name>
</gene>